<dbReference type="Gene3D" id="1.10.10.10">
    <property type="entry name" value="Winged helix-like DNA-binding domain superfamily/Winged helix DNA-binding domain"/>
    <property type="match status" value="1"/>
</dbReference>
<dbReference type="EMBL" id="POTC01000033">
    <property type="protein sequence ID" value="POF62094.1"/>
    <property type="molecule type" value="Genomic_DNA"/>
</dbReference>
<keyword evidence="1" id="KW-0805">Transcription regulation</keyword>
<dbReference type="InterPro" id="IPR018356">
    <property type="entry name" value="Tscrpt_reg_HTH_DeoR_CS"/>
</dbReference>
<dbReference type="SUPFAM" id="SSF46785">
    <property type="entry name" value="Winged helix' DNA-binding domain"/>
    <property type="match status" value="1"/>
</dbReference>
<reference evidence="5 6" key="1">
    <citation type="submission" date="2018-01" db="EMBL/GenBank/DDBJ databases">
        <title>Draft Genome Sequence of Komagataeibacter maltaceti LMG 1529, a Vinegar Producing Acetic Acid Bacterium Isolated from Malt Vinegar Brewery Acetifiers.</title>
        <authorList>
            <person name="Zhang Q."/>
            <person name="Hollensteiner J."/>
            <person name="Poehlein A."/>
            <person name="Daniel R."/>
        </authorList>
    </citation>
    <scope>NUCLEOTIDE SEQUENCE [LARGE SCALE GENOMIC DNA]</scope>
    <source>
        <strain evidence="5 6">LMG 1529</strain>
    </source>
</reference>
<dbReference type="Pfam" id="PF00455">
    <property type="entry name" value="DeoRC"/>
    <property type="match status" value="1"/>
</dbReference>
<evidence type="ECO:0000256" key="1">
    <source>
        <dbReference type="ARBA" id="ARBA00023015"/>
    </source>
</evidence>
<evidence type="ECO:0000256" key="3">
    <source>
        <dbReference type="ARBA" id="ARBA00023163"/>
    </source>
</evidence>
<dbReference type="InterPro" id="IPR001034">
    <property type="entry name" value="DeoR_HTH"/>
</dbReference>
<accession>A0A2S3VZM6</accession>
<dbReference type="SMART" id="SM01134">
    <property type="entry name" value="DeoRC"/>
    <property type="match status" value="1"/>
</dbReference>
<dbReference type="PROSITE" id="PS00894">
    <property type="entry name" value="HTH_DEOR_1"/>
    <property type="match status" value="1"/>
</dbReference>
<dbReference type="GO" id="GO:0003700">
    <property type="term" value="F:DNA-binding transcription factor activity"/>
    <property type="evidence" value="ECO:0007669"/>
    <property type="project" value="InterPro"/>
</dbReference>
<proteinExistence type="predicted"/>
<dbReference type="InterPro" id="IPR014036">
    <property type="entry name" value="DeoR-like_C"/>
</dbReference>
<sequence length="272" mass="29505">MNMLHPAENGTVATRRRAMVDYVMNRGNVEIDELVTRFETSRMTVHRDLQALSAQGLLRRVHGGVTTLPNGIVESSMLYRRRRAMREKKAIAALAAGMVVPGDVIALDDSTTVCCMVDHLAAMGPLTVVTNSLGVATTVGAMPSISLIALGGRYHPTFDAFFGLMCEQAIGALRVGTLFMSVSAIHGVNAYHQEQDIVKAKHALMRSADRRVLMVDSTKFGSNALNRLADLCEFDVVITDDGLDPAVADRLLDHGVTLRMARLSASDEVKPE</sequence>
<comment type="caution">
    <text evidence="5">The sequence shown here is derived from an EMBL/GenBank/DDBJ whole genome shotgun (WGS) entry which is preliminary data.</text>
</comment>
<dbReference type="GO" id="GO:0003677">
    <property type="term" value="F:DNA binding"/>
    <property type="evidence" value="ECO:0007669"/>
    <property type="project" value="UniProtKB-KW"/>
</dbReference>
<evidence type="ECO:0000256" key="2">
    <source>
        <dbReference type="ARBA" id="ARBA00023125"/>
    </source>
</evidence>
<keyword evidence="6" id="KW-1185">Reference proteome</keyword>
<evidence type="ECO:0000313" key="6">
    <source>
        <dbReference type="Proteomes" id="UP000237344"/>
    </source>
</evidence>
<dbReference type="Proteomes" id="UP000237344">
    <property type="component" value="Unassembled WGS sequence"/>
</dbReference>
<dbReference type="PRINTS" id="PR00037">
    <property type="entry name" value="HTHLACR"/>
</dbReference>
<keyword evidence="2" id="KW-0238">DNA-binding</keyword>
<organism evidence="5 6">
    <name type="scientific">Novacetimonas maltaceti</name>
    <dbReference type="NCBI Taxonomy" id="1203393"/>
    <lineage>
        <taxon>Bacteria</taxon>
        <taxon>Pseudomonadati</taxon>
        <taxon>Pseudomonadota</taxon>
        <taxon>Alphaproteobacteria</taxon>
        <taxon>Acetobacterales</taxon>
        <taxon>Acetobacteraceae</taxon>
        <taxon>Novacetimonas</taxon>
    </lineage>
</organism>
<dbReference type="SUPFAM" id="SSF100950">
    <property type="entry name" value="NagB/RpiA/CoA transferase-like"/>
    <property type="match status" value="1"/>
</dbReference>
<keyword evidence="3" id="KW-0804">Transcription</keyword>
<dbReference type="InterPro" id="IPR036388">
    <property type="entry name" value="WH-like_DNA-bd_sf"/>
</dbReference>
<dbReference type="RefSeq" id="WP_110095824.1">
    <property type="nucleotide sequence ID" value="NZ_NKUE01000025.1"/>
</dbReference>
<evidence type="ECO:0000313" key="5">
    <source>
        <dbReference type="EMBL" id="POF62094.1"/>
    </source>
</evidence>
<dbReference type="PANTHER" id="PTHR30363">
    <property type="entry name" value="HTH-TYPE TRANSCRIPTIONAL REGULATOR SRLR-RELATED"/>
    <property type="match status" value="1"/>
</dbReference>
<dbReference type="Pfam" id="PF08220">
    <property type="entry name" value="HTH_DeoR"/>
    <property type="match status" value="1"/>
</dbReference>
<dbReference type="InterPro" id="IPR037171">
    <property type="entry name" value="NagB/RpiA_transferase-like"/>
</dbReference>
<name>A0A2S3VZM6_9PROT</name>
<dbReference type="AlphaFoldDB" id="A0A2S3VZM6"/>
<dbReference type="SMART" id="SM00420">
    <property type="entry name" value="HTH_DEOR"/>
    <property type="match status" value="1"/>
</dbReference>
<feature type="domain" description="HTH deoR-type" evidence="4">
    <location>
        <begin position="12"/>
        <end position="67"/>
    </location>
</feature>
<protein>
    <submittedName>
        <fullName evidence="5">Glucitol operon repressor</fullName>
    </submittedName>
</protein>
<dbReference type="PROSITE" id="PS51000">
    <property type="entry name" value="HTH_DEOR_2"/>
    <property type="match status" value="1"/>
</dbReference>
<dbReference type="OrthoDB" id="9816363at2"/>
<dbReference type="InterPro" id="IPR050313">
    <property type="entry name" value="Carb_Metab_HTH_regulators"/>
</dbReference>
<dbReference type="InterPro" id="IPR036390">
    <property type="entry name" value="WH_DNA-bd_sf"/>
</dbReference>
<evidence type="ECO:0000259" key="4">
    <source>
        <dbReference type="PROSITE" id="PS51000"/>
    </source>
</evidence>
<dbReference type="PANTHER" id="PTHR30363:SF8">
    <property type="entry name" value="DEOXYRIBOSE OPERON REPRESSOR"/>
    <property type="match status" value="1"/>
</dbReference>
<gene>
    <name evidence="5" type="primary">srlR_2</name>
    <name evidence="5" type="ORF">KMAL_22590</name>
</gene>